<name>A0A409XK85_PSICY</name>
<feature type="transmembrane region" description="Helical" evidence="1">
    <location>
        <begin position="159"/>
        <end position="181"/>
    </location>
</feature>
<protein>
    <submittedName>
        <fullName evidence="2">Uncharacterized protein</fullName>
    </submittedName>
</protein>
<sequence>MFGSSTRGLRPVQKHVLYCACVLSIVMYGFHLWYFAAAHCKGALHHLSTMQCSAALWITGAFCTSPTSGVEALAGLPPINLLLCCLSERADYWFATLTPTHPVRAFLSGFNCGTIVPHPSLSIQTMSEPEIFCTSGTLFESDTNVLALMETLLQMKPTLPTGCSIFFIFIFFFKSSICIPVRKNSPVAKYKSPTSTGTRKDDRVFDSWTAFRTKSILMTARFLVAMPTRN</sequence>
<comment type="caution">
    <text evidence="2">The sequence shown here is derived from an EMBL/GenBank/DDBJ whole genome shotgun (WGS) entry which is preliminary data.</text>
</comment>
<dbReference type="OrthoDB" id="3258143at2759"/>
<evidence type="ECO:0000313" key="2">
    <source>
        <dbReference type="EMBL" id="PPQ91136.1"/>
    </source>
</evidence>
<keyword evidence="1" id="KW-0812">Transmembrane</keyword>
<evidence type="ECO:0000313" key="3">
    <source>
        <dbReference type="Proteomes" id="UP000283269"/>
    </source>
</evidence>
<keyword evidence="1" id="KW-1133">Transmembrane helix</keyword>
<organism evidence="2 3">
    <name type="scientific">Psilocybe cyanescens</name>
    <dbReference type="NCBI Taxonomy" id="93625"/>
    <lineage>
        <taxon>Eukaryota</taxon>
        <taxon>Fungi</taxon>
        <taxon>Dikarya</taxon>
        <taxon>Basidiomycota</taxon>
        <taxon>Agaricomycotina</taxon>
        <taxon>Agaricomycetes</taxon>
        <taxon>Agaricomycetidae</taxon>
        <taxon>Agaricales</taxon>
        <taxon>Agaricineae</taxon>
        <taxon>Strophariaceae</taxon>
        <taxon>Psilocybe</taxon>
    </lineage>
</organism>
<keyword evidence="1" id="KW-0472">Membrane</keyword>
<dbReference type="AlphaFoldDB" id="A0A409XK85"/>
<evidence type="ECO:0000256" key="1">
    <source>
        <dbReference type="SAM" id="Phobius"/>
    </source>
</evidence>
<keyword evidence="3" id="KW-1185">Reference proteome</keyword>
<accession>A0A409XK85</accession>
<dbReference type="EMBL" id="NHYD01001465">
    <property type="protein sequence ID" value="PPQ91136.1"/>
    <property type="molecule type" value="Genomic_DNA"/>
</dbReference>
<reference evidence="2 3" key="1">
    <citation type="journal article" date="2018" name="Evol. Lett.">
        <title>Horizontal gene cluster transfer increased hallucinogenic mushroom diversity.</title>
        <authorList>
            <person name="Reynolds H.T."/>
            <person name="Vijayakumar V."/>
            <person name="Gluck-Thaler E."/>
            <person name="Korotkin H.B."/>
            <person name="Matheny P.B."/>
            <person name="Slot J.C."/>
        </authorList>
    </citation>
    <scope>NUCLEOTIDE SEQUENCE [LARGE SCALE GENOMIC DNA]</scope>
    <source>
        <strain evidence="2 3">2631</strain>
    </source>
</reference>
<dbReference type="Proteomes" id="UP000283269">
    <property type="component" value="Unassembled WGS sequence"/>
</dbReference>
<proteinExistence type="predicted"/>
<feature type="transmembrane region" description="Helical" evidence="1">
    <location>
        <begin position="16"/>
        <end position="36"/>
    </location>
</feature>
<dbReference type="InParanoid" id="A0A409XK85"/>
<gene>
    <name evidence="2" type="ORF">CVT25_012425</name>
</gene>